<dbReference type="Proteomes" id="UP001637618">
    <property type="component" value="Unassembled WGS sequence"/>
</dbReference>
<proteinExistence type="predicted"/>
<comment type="caution">
    <text evidence="1">The sequence shown here is derived from an EMBL/GenBank/DDBJ whole genome shotgun (WGS) entry which is preliminary data.</text>
</comment>
<keyword evidence="2" id="KW-1185">Reference proteome</keyword>
<gene>
    <name evidence="1" type="ORF">OOJ96_15700</name>
</gene>
<organism evidence="1 2">
    <name type="scientific">Pseudomonas imrae</name>
    <dbReference type="NCBI Taxonomy" id="2992837"/>
    <lineage>
        <taxon>Bacteria</taxon>
        <taxon>Pseudomonadati</taxon>
        <taxon>Pseudomonadota</taxon>
        <taxon>Gammaproteobacteria</taxon>
        <taxon>Pseudomonadales</taxon>
        <taxon>Pseudomonadaceae</taxon>
        <taxon>Pseudomonas</taxon>
    </lineage>
</organism>
<evidence type="ECO:0000313" key="2">
    <source>
        <dbReference type="Proteomes" id="UP001637618"/>
    </source>
</evidence>
<name>A0ACC7PJ52_9PSED</name>
<protein>
    <submittedName>
        <fullName evidence="1">Glycosyltransferase family 4 protein</fullName>
    </submittedName>
</protein>
<sequence length="416" mass="45792">MTRIAMIVWNEFRNDARVLKEAQTLQSAGYAVTVFALHTPGVTQEKETLQGGIKVVRVARSPLWKLRKTRTGAEVGAATPPAASGAIGRLSPAKQVLRIIARLWTHAGLLTRIAWHRAAVVHAHDVNTLPTAWLAAKLSGARVVYDAHEISTSREGYNSFRGLVARVEAALMPRVQGTITTTDARAKFFARAYGIPRPMVLQNRPRLTVSPASQRIREELQLQQPWPIVIYQGGLQQGRGLERLVRIAASVKNAYFVFIGGGRLTAPLTALSQELELTERVHFIPTVSLADLPSYTASADIGVQPIENTCLNHFTTDSNKLFEYLIAGLPVVATDLPEIRRIVRAHDIGLLVRESDDQQLIDALNRLVNDPMLRQTLAANAANAAKQLNWEQQEAQLVSLYGCVLKDQPYCAEAGQ</sequence>
<evidence type="ECO:0000313" key="1">
    <source>
        <dbReference type="EMBL" id="MFO2478849.1"/>
    </source>
</evidence>
<reference evidence="1" key="1">
    <citation type="submission" date="2022-11" db="EMBL/GenBank/DDBJ databases">
        <title>Draft genome sequences of strains of Pseudomonas imrae sp. nov.</title>
        <authorList>
            <person name="Salva Serra F."/>
            <person name="Nimje P."/>
            <person name="Moore E.R.B."/>
            <person name="Marathe N.P."/>
        </authorList>
    </citation>
    <scope>NUCLEOTIDE SEQUENCE</scope>
    <source>
        <strain evidence="1">15FMM2</strain>
    </source>
</reference>
<dbReference type="EMBL" id="JAPEQY010000011">
    <property type="protein sequence ID" value="MFO2478849.1"/>
    <property type="molecule type" value="Genomic_DNA"/>
</dbReference>
<accession>A0ACC7PJ52</accession>